<sequence length="120" mass="13172">MIIPPTVVLAANGFCAGPAAADVDITDADADVRHPRARIRLSVHKTCCPPYWRAIRALTTHSDRMGELAGFFKGGWRDVLTERGNEAEGKEEAPAAAAGRWREDVLVACEERRARVRGFE</sequence>
<organism evidence="1 2">
    <name type="scientific">Mycena venus</name>
    <dbReference type="NCBI Taxonomy" id="2733690"/>
    <lineage>
        <taxon>Eukaryota</taxon>
        <taxon>Fungi</taxon>
        <taxon>Dikarya</taxon>
        <taxon>Basidiomycota</taxon>
        <taxon>Agaricomycotina</taxon>
        <taxon>Agaricomycetes</taxon>
        <taxon>Agaricomycetidae</taxon>
        <taxon>Agaricales</taxon>
        <taxon>Marasmiineae</taxon>
        <taxon>Mycenaceae</taxon>
        <taxon>Mycena</taxon>
    </lineage>
</organism>
<keyword evidence="2" id="KW-1185">Reference proteome</keyword>
<proteinExistence type="predicted"/>
<dbReference type="Proteomes" id="UP000620124">
    <property type="component" value="Unassembled WGS sequence"/>
</dbReference>
<comment type="caution">
    <text evidence="1">The sequence shown here is derived from an EMBL/GenBank/DDBJ whole genome shotgun (WGS) entry which is preliminary data.</text>
</comment>
<gene>
    <name evidence="1" type="ORF">MVEN_02333700</name>
</gene>
<reference evidence="1" key="1">
    <citation type="submission" date="2020-05" db="EMBL/GenBank/DDBJ databases">
        <title>Mycena genomes resolve the evolution of fungal bioluminescence.</title>
        <authorList>
            <person name="Tsai I.J."/>
        </authorList>
    </citation>
    <scope>NUCLEOTIDE SEQUENCE</scope>
    <source>
        <strain evidence="1">CCC161011</strain>
    </source>
</reference>
<evidence type="ECO:0000313" key="2">
    <source>
        <dbReference type="Proteomes" id="UP000620124"/>
    </source>
</evidence>
<dbReference type="AlphaFoldDB" id="A0A8H6X434"/>
<protein>
    <submittedName>
        <fullName evidence="1">Uncharacterized protein</fullName>
    </submittedName>
</protein>
<dbReference type="EMBL" id="JACAZI010000028">
    <property type="protein sequence ID" value="KAF7333770.1"/>
    <property type="molecule type" value="Genomic_DNA"/>
</dbReference>
<accession>A0A8H6X434</accession>
<evidence type="ECO:0000313" key="1">
    <source>
        <dbReference type="EMBL" id="KAF7333770.1"/>
    </source>
</evidence>
<name>A0A8H6X434_9AGAR</name>